<accession>A0A7I8V500</accession>
<dbReference type="GO" id="GO:0019346">
    <property type="term" value="P:transsulfuration"/>
    <property type="evidence" value="ECO:0007669"/>
    <property type="project" value="InterPro"/>
</dbReference>
<dbReference type="InterPro" id="IPR015424">
    <property type="entry name" value="PyrdxlP-dep_Trfase"/>
</dbReference>
<comment type="cofactor">
    <cofactor evidence="1 9">
        <name>pyridoxal 5'-phosphate</name>
        <dbReference type="ChEBI" id="CHEBI:597326"/>
    </cofactor>
</comment>
<dbReference type="PIRSF" id="PIRSF001434">
    <property type="entry name" value="CGS"/>
    <property type="match status" value="1"/>
</dbReference>
<dbReference type="OrthoDB" id="6258891at2759"/>
<dbReference type="Pfam" id="PF01053">
    <property type="entry name" value="Cys_Met_Meta_PP"/>
    <property type="match status" value="1"/>
</dbReference>
<organism evidence="10 11">
    <name type="scientific">Dimorphilus gyrociliatus</name>
    <dbReference type="NCBI Taxonomy" id="2664684"/>
    <lineage>
        <taxon>Eukaryota</taxon>
        <taxon>Metazoa</taxon>
        <taxon>Spiralia</taxon>
        <taxon>Lophotrochozoa</taxon>
        <taxon>Annelida</taxon>
        <taxon>Polychaeta</taxon>
        <taxon>Polychaeta incertae sedis</taxon>
        <taxon>Dinophilidae</taxon>
        <taxon>Dimorphilus</taxon>
    </lineage>
</organism>
<dbReference type="UniPathway" id="UPA00136">
    <property type="reaction ID" value="UER00202"/>
</dbReference>
<dbReference type="InterPro" id="IPR000277">
    <property type="entry name" value="Cys/Met-Metab_PyrdxlP-dep_enz"/>
</dbReference>
<keyword evidence="6" id="KW-0028">Amino-acid biosynthesis</keyword>
<dbReference type="EMBL" id="CAJFCJ010000001">
    <property type="protein sequence ID" value="CAD5111307.1"/>
    <property type="molecule type" value="Genomic_DNA"/>
</dbReference>
<dbReference type="GO" id="GO:0005737">
    <property type="term" value="C:cytoplasm"/>
    <property type="evidence" value="ECO:0007669"/>
    <property type="project" value="TreeGrafter"/>
</dbReference>
<dbReference type="EC" id="4.4.1.1" evidence="4"/>
<dbReference type="GO" id="GO:0004123">
    <property type="term" value="F:cystathionine gamma-lyase activity"/>
    <property type="evidence" value="ECO:0007669"/>
    <property type="project" value="TreeGrafter"/>
</dbReference>
<evidence type="ECO:0000256" key="4">
    <source>
        <dbReference type="ARBA" id="ARBA00012085"/>
    </source>
</evidence>
<reference evidence="10 11" key="1">
    <citation type="submission" date="2020-08" db="EMBL/GenBank/DDBJ databases">
        <authorList>
            <person name="Hejnol A."/>
        </authorList>
    </citation>
    <scope>NUCLEOTIDE SEQUENCE [LARGE SCALE GENOMIC DNA]</scope>
</reference>
<comment type="similarity">
    <text evidence="3 9">Belongs to the trans-sulfuration enzymes family.</text>
</comment>
<comment type="pathway">
    <text evidence="2">Amino-acid biosynthesis; L-cysteine biosynthesis; L-cysteine from L-homocysteine and L-serine: step 2/2.</text>
</comment>
<keyword evidence="6" id="KW-0198">Cysteine biosynthesis</keyword>
<dbReference type="FunFam" id="3.90.1150.10:FF:000008">
    <property type="entry name" value="Cystathionine gamma-synthase"/>
    <property type="match status" value="1"/>
</dbReference>
<keyword evidence="11" id="KW-1185">Reference proteome</keyword>
<dbReference type="InterPro" id="IPR015421">
    <property type="entry name" value="PyrdxlP-dep_Trfase_major"/>
</dbReference>
<dbReference type="FunFam" id="3.40.640.10:FF:000009">
    <property type="entry name" value="Cystathionine gamma-synthase homolog"/>
    <property type="match status" value="1"/>
</dbReference>
<feature type="modified residue" description="N6-(pyridoxal phosphate)lysine" evidence="8">
    <location>
        <position position="206"/>
    </location>
</feature>
<proteinExistence type="inferred from homology"/>
<keyword evidence="5 8" id="KW-0663">Pyridoxal phosphate</keyword>
<evidence type="ECO:0000256" key="5">
    <source>
        <dbReference type="ARBA" id="ARBA00022898"/>
    </source>
</evidence>
<evidence type="ECO:0000256" key="3">
    <source>
        <dbReference type="ARBA" id="ARBA00009077"/>
    </source>
</evidence>
<evidence type="ECO:0000256" key="7">
    <source>
        <dbReference type="ARBA" id="ARBA00029853"/>
    </source>
</evidence>
<dbReference type="AlphaFoldDB" id="A0A7I8V500"/>
<sequence length="395" mass="43191">MSENFQPFPHFSTDALHAGQDPEQWNCKAVVPLISLSTTFKQEAPGKHSGYEYTRAGNPTRTCLEACFAAIEGGKHACVFSSGLAATGTVTSLLDLDDHIIAMDDLYGGTNRFFRNIGKARGIKTSFADMRNPEHVKKALTPKTKLVWIETPTNPTMRLVDIKAVAEIAHAYNADIMVAVDNTFTTSYFQRPLSLGADIVFHSVTKYLNGHSDVLMGALMLNSTTLYEKLQWHQLAAGAVPSPFDCYLVNRGLKTLAVRLKQHQHNALTLAKHLEGHPKIEKVIHPGLPSHPQHDLAVKQQRGFSGMLTIYVKGGLKEASTFLSSLKVFTLAESLGGYESLAELPSLMTHASVSAEERAKLDISDSLIRLSVGLEDIEDLIADVNQALDKAIPSD</sequence>
<protein>
    <recommendedName>
        <fullName evidence="4">cystathionine gamma-lyase</fullName>
        <ecNumber evidence="4">4.4.1.1</ecNumber>
    </recommendedName>
    <alternativeName>
        <fullName evidence="7">Gamma-cystathionase</fullName>
    </alternativeName>
</protein>
<dbReference type="Gene3D" id="3.40.640.10">
    <property type="entry name" value="Type I PLP-dependent aspartate aminotransferase-like (Major domain)"/>
    <property type="match status" value="1"/>
</dbReference>
<name>A0A7I8V500_9ANNE</name>
<dbReference type="PANTHER" id="PTHR11808:SF15">
    <property type="entry name" value="CYSTATHIONINE GAMMA-LYASE"/>
    <property type="match status" value="1"/>
</dbReference>
<evidence type="ECO:0000256" key="1">
    <source>
        <dbReference type="ARBA" id="ARBA00001933"/>
    </source>
</evidence>
<evidence type="ECO:0000313" key="11">
    <source>
        <dbReference type="Proteomes" id="UP000549394"/>
    </source>
</evidence>
<dbReference type="GO" id="GO:0030170">
    <property type="term" value="F:pyridoxal phosphate binding"/>
    <property type="evidence" value="ECO:0007669"/>
    <property type="project" value="InterPro"/>
</dbReference>
<dbReference type="SUPFAM" id="SSF53383">
    <property type="entry name" value="PLP-dependent transferases"/>
    <property type="match status" value="1"/>
</dbReference>
<gene>
    <name evidence="10" type="ORF">DGYR_LOCUS622</name>
</gene>
<dbReference type="Gene3D" id="3.90.1150.10">
    <property type="entry name" value="Aspartate Aminotransferase, domain 1"/>
    <property type="match status" value="1"/>
</dbReference>
<dbReference type="InterPro" id="IPR015422">
    <property type="entry name" value="PyrdxlP-dep_Trfase_small"/>
</dbReference>
<dbReference type="Proteomes" id="UP000549394">
    <property type="component" value="Unassembled WGS sequence"/>
</dbReference>
<evidence type="ECO:0000256" key="8">
    <source>
        <dbReference type="PIRSR" id="PIRSR001434-2"/>
    </source>
</evidence>
<evidence type="ECO:0000256" key="9">
    <source>
        <dbReference type="RuleBase" id="RU362118"/>
    </source>
</evidence>
<comment type="caution">
    <text evidence="10">The sequence shown here is derived from an EMBL/GenBank/DDBJ whole genome shotgun (WGS) entry which is preliminary data.</text>
</comment>
<evidence type="ECO:0000256" key="6">
    <source>
        <dbReference type="ARBA" id="ARBA00023192"/>
    </source>
</evidence>
<dbReference type="GO" id="GO:0019343">
    <property type="term" value="P:cysteine biosynthetic process via cystathionine"/>
    <property type="evidence" value="ECO:0007669"/>
    <property type="project" value="TreeGrafter"/>
</dbReference>
<dbReference type="CDD" id="cd00614">
    <property type="entry name" value="CGS_like"/>
    <property type="match status" value="1"/>
</dbReference>
<dbReference type="PANTHER" id="PTHR11808">
    <property type="entry name" value="TRANS-SULFURATION ENZYME FAMILY MEMBER"/>
    <property type="match status" value="1"/>
</dbReference>
<evidence type="ECO:0000313" key="10">
    <source>
        <dbReference type="EMBL" id="CAD5111307.1"/>
    </source>
</evidence>
<evidence type="ECO:0000256" key="2">
    <source>
        <dbReference type="ARBA" id="ARBA00005038"/>
    </source>
</evidence>